<sequence>MHYPVQLGKSSSFASSQKTWMSGILVVQTVLLFCRLFQLQEVIGGFFMGLNVLLGWYAMKKDMNITLVSAWGLVNACCLAYDAFTAMSGVLFSLVQLKFTE</sequence>
<accession>A0A813IC58</accession>
<dbReference type="Proteomes" id="UP000626109">
    <property type="component" value="Unassembled WGS sequence"/>
</dbReference>
<proteinExistence type="predicted"/>
<keyword evidence="1" id="KW-1133">Transmembrane helix</keyword>
<organism evidence="2 3">
    <name type="scientific">Polarella glacialis</name>
    <name type="common">Dinoflagellate</name>
    <dbReference type="NCBI Taxonomy" id="89957"/>
    <lineage>
        <taxon>Eukaryota</taxon>
        <taxon>Sar</taxon>
        <taxon>Alveolata</taxon>
        <taxon>Dinophyceae</taxon>
        <taxon>Suessiales</taxon>
        <taxon>Suessiaceae</taxon>
        <taxon>Polarella</taxon>
    </lineage>
</organism>
<reference evidence="2" key="1">
    <citation type="submission" date="2021-02" db="EMBL/GenBank/DDBJ databases">
        <authorList>
            <person name="Dougan E. K."/>
            <person name="Rhodes N."/>
            <person name="Thang M."/>
            <person name="Chan C."/>
        </authorList>
    </citation>
    <scope>NUCLEOTIDE SEQUENCE</scope>
</reference>
<comment type="caution">
    <text evidence="2">The sequence shown here is derived from an EMBL/GenBank/DDBJ whole genome shotgun (WGS) entry which is preliminary data.</text>
</comment>
<evidence type="ECO:0000256" key="1">
    <source>
        <dbReference type="SAM" id="Phobius"/>
    </source>
</evidence>
<name>A0A813IC58_POLGL</name>
<gene>
    <name evidence="2" type="ORF">PGLA2088_LOCUS6858</name>
</gene>
<feature type="transmembrane region" description="Helical" evidence="1">
    <location>
        <begin position="20"/>
        <end position="37"/>
    </location>
</feature>
<feature type="transmembrane region" description="Helical" evidence="1">
    <location>
        <begin position="42"/>
        <end position="59"/>
    </location>
</feature>
<evidence type="ECO:0000313" key="2">
    <source>
        <dbReference type="EMBL" id="CAE8648771.1"/>
    </source>
</evidence>
<dbReference type="EMBL" id="CAJNNW010006920">
    <property type="protein sequence ID" value="CAE8648771.1"/>
    <property type="molecule type" value="Genomic_DNA"/>
</dbReference>
<evidence type="ECO:0000313" key="3">
    <source>
        <dbReference type="Proteomes" id="UP000626109"/>
    </source>
</evidence>
<keyword evidence="1" id="KW-0812">Transmembrane</keyword>
<keyword evidence="1" id="KW-0472">Membrane</keyword>
<protein>
    <submittedName>
        <fullName evidence="2">Uncharacterized protein</fullName>
    </submittedName>
</protein>
<feature type="non-terminal residue" evidence="2">
    <location>
        <position position="1"/>
    </location>
</feature>
<feature type="transmembrane region" description="Helical" evidence="1">
    <location>
        <begin position="71"/>
        <end position="95"/>
    </location>
</feature>
<dbReference type="AlphaFoldDB" id="A0A813IC58"/>